<evidence type="ECO:0000313" key="10">
    <source>
        <dbReference type="EMBL" id="MBB3173002.1"/>
    </source>
</evidence>
<dbReference type="PROSITE" id="PS50122">
    <property type="entry name" value="CHEB"/>
    <property type="match status" value="1"/>
</dbReference>
<keyword evidence="1 5" id="KW-0963">Cytoplasm</keyword>
<dbReference type="SUPFAM" id="SSF52172">
    <property type="entry name" value="CheY-like"/>
    <property type="match status" value="1"/>
</dbReference>
<evidence type="ECO:0000256" key="3">
    <source>
        <dbReference type="ARBA" id="ARBA00022801"/>
    </source>
</evidence>
<gene>
    <name evidence="5" type="primary">cheB</name>
    <name evidence="10" type="ORF">FHR90_000820</name>
    <name evidence="11" type="ORF">HUK83_02750</name>
</gene>
<accession>A0A839V038</accession>
<dbReference type="InterPro" id="IPR011006">
    <property type="entry name" value="CheY-like_superfamily"/>
</dbReference>
<dbReference type="EMBL" id="JABXXQ010000023">
    <property type="protein sequence ID" value="NVN29259.1"/>
    <property type="molecule type" value="Genomic_DNA"/>
</dbReference>
<keyword evidence="2 5" id="KW-0145">Chemotaxis</keyword>
<protein>
    <recommendedName>
        <fullName evidence="5">Protein-glutamate methylesterase/protein-glutamine glutaminase</fullName>
        <ecNumber evidence="5">3.1.1.61</ecNumber>
        <ecNumber evidence="5">3.5.1.44</ecNumber>
    </recommendedName>
</protein>
<comment type="caution">
    <text evidence="10">The sequence shown here is derived from an EMBL/GenBank/DDBJ whole genome shotgun (WGS) entry which is preliminary data.</text>
</comment>
<comment type="catalytic activity">
    <reaction evidence="4 5">
        <text>[protein]-L-glutamate 5-O-methyl ester + H2O = L-glutamyl-[protein] + methanol + H(+)</text>
        <dbReference type="Rhea" id="RHEA:23236"/>
        <dbReference type="Rhea" id="RHEA-COMP:10208"/>
        <dbReference type="Rhea" id="RHEA-COMP:10311"/>
        <dbReference type="ChEBI" id="CHEBI:15377"/>
        <dbReference type="ChEBI" id="CHEBI:15378"/>
        <dbReference type="ChEBI" id="CHEBI:17790"/>
        <dbReference type="ChEBI" id="CHEBI:29973"/>
        <dbReference type="ChEBI" id="CHEBI:82795"/>
        <dbReference type="EC" id="3.1.1.61"/>
    </reaction>
</comment>
<dbReference type="PANTHER" id="PTHR42872">
    <property type="entry name" value="PROTEIN-GLUTAMATE METHYLESTERASE/PROTEIN-GLUTAMINE GLUTAMINASE"/>
    <property type="match status" value="1"/>
</dbReference>
<evidence type="ECO:0000256" key="5">
    <source>
        <dbReference type="HAMAP-Rule" id="MF_00099"/>
    </source>
</evidence>
<feature type="modified residue" description="4-aspartylphosphate" evidence="5 7">
    <location>
        <position position="55"/>
    </location>
</feature>
<dbReference type="CDD" id="cd16432">
    <property type="entry name" value="CheB_Rec"/>
    <property type="match status" value="1"/>
</dbReference>
<dbReference type="NCBIfam" id="NF009206">
    <property type="entry name" value="PRK12555.1"/>
    <property type="match status" value="1"/>
</dbReference>
<feature type="domain" description="CheB-type methylesterase" evidence="9">
    <location>
        <begin position="147"/>
        <end position="338"/>
    </location>
</feature>
<dbReference type="CDD" id="cd17541">
    <property type="entry name" value="REC_CheB-like"/>
    <property type="match status" value="1"/>
</dbReference>
<dbReference type="Gene3D" id="3.40.50.180">
    <property type="entry name" value="Methylesterase CheB, C-terminal domain"/>
    <property type="match status" value="1"/>
</dbReference>
<dbReference type="RefSeq" id="WP_176621986.1">
    <property type="nucleotide sequence ID" value="NZ_JABXXQ010000023.1"/>
</dbReference>
<dbReference type="SUPFAM" id="SSF52738">
    <property type="entry name" value="Methylesterase CheB, C-terminal domain"/>
    <property type="match status" value="1"/>
</dbReference>
<dbReference type="Gene3D" id="3.40.50.2300">
    <property type="match status" value="1"/>
</dbReference>
<dbReference type="PROSITE" id="PS50110">
    <property type="entry name" value="RESPONSE_REGULATORY"/>
    <property type="match status" value="1"/>
</dbReference>
<dbReference type="InterPro" id="IPR000673">
    <property type="entry name" value="Sig_transdc_resp-reg_Me-estase"/>
</dbReference>
<evidence type="ECO:0000259" key="8">
    <source>
        <dbReference type="PROSITE" id="PS50110"/>
    </source>
</evidence>
<feature type="active site" evidence="5 6">
    <location>
        <position position="185"/>
    </location>
</feature>
<dbReference type="InterPro" id="IPR001789">
    <property type="entry name" value="Sig_transdc_resp-reg_receiver"/>
</dbReference>
<dbReference type="GO" id="GO:0050568">
    <property type="term" value="F:protein-glutamine glutaminase activity"/>
    <property type="evidence" value="ECO:0007669"/>
    <property type="project" value="UniProtKB-UniRule"/>
</dbReference>
<comment type="similarity">
    <text evidence="5">Belongs to the CheB family.</text>
</comment>
<comment type="catalytic activity">
    <reaction evidence="5">
        <text>L-glutaminyl-[protein] + H2O = L-glutamyl-[protein] + NH4(+)</text>
        <dbReference type="Rhea" id="RHEA:16441"/>
        <dbReference type="Rhea" id="RHEA-COMP:10207"/>
        <dbReference type="Rhea" id="RHEA-COMP:10208"/>
        <dbReference type="ChEBI" id="CHEBI:15377"/>
        <dbReference type="ChEBI" id="CHEBI:28938"/>
        <dbReference type="ChEBI" id="CHEBI:29973"/>
        <dbReference type="ChEBI" id="CHEBI:30011"/>
        <dbReference type="EC" id="3.5.1.44"/>
    </reaction>
</comment>
<evidence type="ECO:0000256" key="2">
    <source>
        <dbReference type="ARBA" id="ARBA00022500"/>
    </source>
</evidence>
<dbReference type="HAMAP" id="MF_00099">
    <property type="entry name" value="CheB_chemtxs"/>
    <property type="match status" value="1"/>
</dbReference>
<dbReference type="Pfam" id="PF01339">
    <property type="entry name" value="CheB_methylest"/>
    <property type="match status" value="1"/>
</dbReference>
<dbReference type="Proteomes" id="UP000557688">
    <property type="component" value="Unassembled WGS sequence"/>
</dbReference>
<dbReference type="EC" id="3.5.1.44" evidence="5"/>
<dbReference type="Proteomes" id="UP000565205">
    <property type="component" value="Unassembled WGS sequence"/>
</dbReference>
<sequence>MSVRVLVVDDSPTMRRLIIHALTQDGGIEVVGEAGDPHQARAAIKALSPDVITLDVEMPSMDGLSFLERLMRLRPMPVVMVSTLTEAGAPATIRALQLGAIDFVTKPTVGRPDGFADLPARVRTAARARLRQTRALSAPTPSADHAFEPDDTVIAIGASTGGVEALTAVLSRFPANCPPTIVTQHMPPLFMTTFAARLDRICAPSIVEAETGCPLRVGQVYLAPGGRHLELTSVGQPRCRLSDAPKVNGHRPSVDVMFASVARTLGPRAVGVILTGMGNDGAEGLSRMREAGAETIGQDEATSVVYGMPRAAFERGAVCRQLPIERIGERLVQITNAMTKAVP</sequence>
<feature type="active site" evidence="5 6">
    <location>
        <position position="159"/>
    </location>
</feature>
<organism evidence="10 12">
    <name type="scientific">Endobacter medicaginis</name>
    <dbReference type="NCBI Taxonomy" id="1181271"/>
    <lineage>
        <taxon>Bacteria</taxon>
        <taxon>Pseudomonadati</taxon>
        <taxon>Pseudomonadota</taxon>
        <taxon>Alphaproteobacteria</taxon>
        <taxon>Acetobacterales</taxon>
        <taxon>Acetobacteraceae</taxon>
        <taxon>Endobacter</taxon>
    </lineage>
</organism>
<dbReference type="InterPro" id="IPR008248">
    <property type="entry name" value="CheB-like"/>
</dbReference>
<comment type="domain">
    <text evidence="5">Contains a C-terminal catalytic domain, and an N-terminal region which modulates catalytic activity.</text>
</comment>
<keyword evidence="12" id="KW-1185">Reference proteome</keyword>
<dbReference type="PANTHER" id="PTHR42872:SF6">
    <property type="entry name" value="PROTEIN-GLUTAMATE METHYLESTERASE_PROTEIN-GLUTAMINE GLUTAMINASE"/>
    <property type="match status" value="1"/>
</dbReference>
<dbReference type="EC" id="3.1.1.61" evidence="5"/>
<evidence type="ECO:0000256" key="1">
    <source>
        <dbReference type="ARBA" id="ARBA00022490"/>
    </source>
</evidence>
<reference evidence="11 13" key="1">
    <citation type="submission" date="2020-06" db="EMBL/GenBank/DDBJ databases">
        <title>Description of novel acetic acid bacteria.</title>
        <authorList>
            <person name="Sombolestani A."/>
        </authorList>
    </citation>
    <scope>NUCLEOTIDE SEQUENCE [LARGE SCALE GENOMIC DNA]</scope>
    <source>
        <strain evidence="11 13">LMG 26838</strain>
    </source>
</reference>
<comment type="subcellular location">
    <subcellularLocation>
        <location evidence="5">Cytoplasm</location>
    </subcellularLocation>
</comment>
<dbReference type="GO" id="GO:0005737">
    <property type="term" value="C:cytoplasm"/>
    <property type="evidence" value="ECO:0007669"/>
    <property type="project" value="UniProtKB-SubCell"/>
</dbReference>
<dbReference type="NCBIfam" id="NF001965">
    <property type="entry name" value="PRK00742.1"/>
    <property type="match status" value="1"/>
</dbReference>
<comment type="function">
    <text evidence="5">Involved in chemotaxis. Part of a chemotaxis signal transduction system that modulates chemotaxis in response to various stimuli. Catalyzes the demethylation of specific methylglutamate residues introduced into the chemoreceptors (methyl-accepting chemotaxis proteins or MCP) by CheR. Also mediates the irreversible deamidation of specific glutamine residues to glutamic acid.</text>
</comment>
<dbReference type="GO" id="GO:0008984">
    <property type="term" value="F:protein-glutamate methylesterase activity"/>
    <property type="evidence" value="ECO:0007669"/>
    <property type="project" value="UniProtKB-UniRule"/>
</dbReference>
<dbReference type="AlphaFoldDB" id="A0A839V038"/>
<evidence type="ECO:0000256" key="6">
    <source>
        <dbReference type="PROSITE-ProRule" id="PRU00050"/>
    </source>
</evidence>
<dbReference type="Pfam" id="PF00072">
    <property type="entry name" value="Response_reg"/>
    <property type="match status" value="1"/>
</dbReference>
<evidence type="ECO:0000313" key="11">
    <source>
        <dbReference type="EMBL" id="NVN29259.1"/>
    </source>
</evidence>
<dbReference type="InterPro" id="IPR035909">
    <property type="entry name" value="CheB_C"/>
</dbReference>
<keyword evidence="3 5" id="KW-0378">Hydrolase</keyword>
<evidence type="ECO:0000313" key="13">
    <source>
        <dbReference type="Proteomes" id="UP000565205"/>
    </source>
</evidence>
<evidence type="ECO:0000313" key="12">
    <source>
        <dbReference type="Proteomes" id="UP000557688"/>
    </source>
</evidence>
<proteinExistence type="inferred from homology"/>
<keyword evidence="5 7" id="KW-0597">Phosphoprotein</keyword>
<name>A0A839V038_9PROT</name>
<feature type="active site" evidence="5 6">
    <location>
        <position position="280"/>
    </location>
</feature>
<dbReference type="EMBL" id="JACHXV010000003">
    <property type="protein sequence ID" value="MBB3173002.1"/>
    <property type="molecule type" value="Genomic_DNA"/>
</dbReference>
<evidence type="ECO:0000259" key="9">
    <source>
        <dbReference type="PROSITE" id="PS50122"/>
    </source>
</evidence>
<feature type="domain" description="Response regulatory" evidence="8">
    <location>
        <begin position="4"/>
        <end position="121"/>
    </location>
</feature>
<comment type="PTM">
    <text evidence="5">Phosphorylated by CheA. Phosphorylation of the N-terminal regulatory domain activates the methylesterase activity.</text>
</comment>
<dbReference type="SMART" id="SM00448">
    <property type="entry name" value="REC"/>
    <property type="match status" value="1"/>
</dbReference>
<evidence type="ECO:0000256" key="7">
    <source>
        <dbReference type="PROSITE-ProRule" id="PRU00169"/>
    </source>
</evidence>
<reference evidence="10 12" key="2">
    <citation type="submission" date="2020-08" db="EMBL/GenBank/DDBJ databases">
        <title>Genomic Encyclopedia of Type Strains, Phase III (KMG-III): the genomes of soil and plant-associated and newly described type strains.</title>
        <authorList>
            <person name="Whitman W."/>
        </authorList>
    </citation>
    <scope>NUCLEOTIDE SEQUENCE [LARGE SCALE GENOMIC DNA]</scope>
    <source>
        <strain evidence="10 12">CECT 8088</strain>
    </source>
</reference>
<dbReference type="PIRSF" id="PIRSF000876">
    <property type="entry name" value="RR_chemtxs_CheB"/>
    <property type="match status" value="1"/>
</dbReference>
<dbReference type="GO" id="GO:0006935">
    <property type="term" value="P:chemotaxis"/>
    <property type="evidence" value="ECO:0007669"/>
    <property type="project" value="UniProtKB-UniRule"/>
</dbReference>
<dbReference type="GO" id="GO:0000156">
    <property type="term" value="F:phosphorelay response regulator activity"/>
    <property type="evidence" value="ECO:0007669"/>
    <property type="project" value="InterPro"/>
</dbReference>
<evidence type="ECO:0000256" key="4">
    <source>
        <dbReference type="ARBA" id="ARBA00048267"/>
    </source>
</evidence>